<protein>
    <submittedName>
        <fullName evidence="1">Uncharacterized protein</fullName>
    </submittedName>
</protein>
<gene>
    <name evidence="1" type="ORF">O181_037663</name>
</gene>
<accession>A0A9Q3HAB4</accession>
<evidence type="ECO:0000313" key="2">
    <source>
        <dbReference type="Proteomes" id="UP000765509"/>
    </source>
</evidence>
<dbReference type="EMBL" id="AVOT02014477">
    <property type="protein sequence ID" value="MBW0497948.1"/>
    <property type="molecule type" value="Genomic_DNA"/>
</dbReference>
<dbReference type="AlphaFoldDB" id="A0A9Q3HAB4"/>
<name>A0A9Q3HAB4_9BASI</name>
<proteinExistence type="predicted"/>
<dbReference type="Proteomes" id="UP000765509">
    <property type="component" value="Unassembled WGS sequence"/>
</dbReference>
<reference evidence="1" key="1">
    <citation type="submission" date="2021-03" db="EMBL/GenBank/DDBJ databases">
        <title>Draft genome sequence of rust myrtle Austropuccinia psidii MF-1, a brazilian biotype.</title>
        <authorList>
            <person name="Quecine M.C."/>
            <person name="Pachon D.M.R."/>
            <person name="Bonatelli M.L."/>
            <person name="Correr F.H."/>
            <person name="Franceschini L.M."/>
            <person name="Leite T.F."/>
            <person name="Margarido G.R.A."/>
            <person name="Almeida C.A."/>
            <person name="Ferrarezi J.A."/>
            <person name="Labate C.A."/>
        </authorList>
    </citation>
    <scope>NUCLEOTIDE SEQUENCE</scope>
    <source>
        <strain evidence="1">MF-1</strain>
    </source>
</reference>
<evidence type="ECO:0000313" key="1">
    <source>
        <dbReference type="EMBL" id="MBW0497948.1"/>
    </source>
</evidence>
<comment type="caution">
    <text evidence="1">The sequence shown here is derived from an EMBL/GenBank/DDBJ whole genome shotgun (WGS) entry which is preliminary data.</text>
</comment>
<keyword evidence="2" id="KW-1185">Reference proteome</keyword>
<organism evidence="1 2">
    <name type="scientific">Austropuccinia psidii MF-1</name>
    <dbReference type="NCBI Taxonomy" id="1389203"/>
    <lineage>
        <taxon>Eukaryota</taxon>
        <taxon>Fungi</taxon>
        <taxon>Dikarya</taxon>
        <taxon>Basidiomycota</taxon>
        <taxon>Pucciniomycotina</taxon>
        <taxon>Pucciniomycetes</taxon>
        <taxon>Pucciniales</taxon>
        <taxon>Sphaerophragmiaceae</taxon>
        <taxon>Austropuccinia</taxon>
    </lineage>
</organism>
<sequence length="130" mass="15092">MERIKERTTSHKNLPLDHIKKSDEGRMNLKDDIENEIRPINEKMNNINDASLYMPKLSMEFSYIRSIVKPTRQVTNTFMTESSHHDNGQLLIQAAHLPKQWPTFTGEGEHDPMSFIKTTDILQEDDAIPD</sequence>